<dbReference type="Proteomes" id="UP000054018">
    <property type="component" value="Unassembled WGS sequence"/>
</dbReference>
<evidence type="ECO:0000313" key="3">
    <source>
        <dbReference type="Proteomes" id="UP000054018"/>
    </source>
</evidence>
<organism evidence="2 3">
    <name type="scientific">Pisolithus microcarpus 441</name>
    <dbReference type="NCBI Taxonomy" id="765257"/>
    <lineage>
        <taxon>Eukaryota</taxon>
        <taxon>Fungi</taxon>
        <taxon>Dikarya</taxon>
        <taxon>Basidiomycota</taxon>
        <taxon>Agaricomycotina</taxon>
        <taxon>Agaricomycetes</taxon>
        <taxon>Agaricomycetidae</taxon>
        <taxon>Boletales</taxon>
        <taxon>Sclerodermatineae</taxon>
        <taxon>Pisolithaceae</taxon>
        <taxon>Pisolithus</taxon>
    </lineage>
</organism>
<evidence type="ECO:0000259" key="1">
    <source>
        <dbReference type="Pfam" id="PF12697"/>
    </source>
</evidence>
<evidence type="ECO:0000313" key="2">
    <source>
        <dbReference type="EMBL" id="KIK19530.1"/>
    </source>
</evidence>
<dbReference type="STRING" id="765257.A0A0C9Y4E7"/>
<dbReference type="Gene3D" id="3.40.50.1820">
    <property type="entry name" value="alpha/beta hydrolase"/>
    <property type="match status" value="1"/>
</dbReference>
<accession>A0A0C9Y4E7</accession>
<reference evidence="3" key="2">
    <citation type="submission" date="2015-01" db="EMBL/GenBank/DDBJ databases">
        <title>Evolutionary Origins and Diversification of the Mycorrhizal Mutualists.</title>
        <authorList>
            <consortium name="DOE Joint Genome Institute"/>
            <consortium name="Mycorrhizal Genomics Consortium"/>
            <person name="Kohler A."/>
            <person name="Kuo A."/>
            <person name="Nagy L.G."/>
            <person name="Floudas D."/>
            <person name="Copeland A."/>
            <person name="Barry K.W."/>
            <person name="Cichocki N."/>
            <person name="Veneault-Fourrey C."/>
            <person name="LaButti K."/>
            <person name="Lindquist E.A."/>
            <person name="Lipzen A."/>
            <person name="Lundell T."/>
            <person name="Morin E."/>
            <person name="Murat C."/>
            <person name="Riley R."/>
            <person name="Ohm R."/>
            <person name="Sun H."/>
            <person name="Tunlid A."/>
            <person name="Henrissat B."/>
            <person name="Grigoriev I.V."/>
            <person name="Hibbett D.S."/>
            <person name="Martin F."/>
        </authorList>
    </citation>
    <scope>NUCLEOTIDE SEQUENCE [LARGE SCALE GENOMIC DNA]</scope>
    <source>
        <strain evidence="3">441</strain>
    </source>
</reference>
<dbReference type="HOGENOM" id="CLU_032490_1_0_1"/>
<reference evidence="2 3" key="1">
    <citation type="submission" date="2014-04" db="EMBL/GenBank/DDBJ databases">
        <authorList>
            <consortium name="DOE Joint Genome Institute"/>
            <person name="Kuo A."/>
            <person name="Kohler A."/>
            <person name="Costa M.D."/>
            <person name="Nagy L.G."/>
            <person name="Floudas D."/>
            <person name="Copeland A."/>
            <person name="Barry K.W."/>
            <person name="Cichocki N."/>
            <person name="Veneault-Fourrey C."/>
            <person name="LaButti K."/>
            <person name="Lindquist E.A."/>
            <person name="Lipzen A."/>
            <person name="Lundell T."/>
            <person name="Morin E."/>
            <person name="Murat C."/>
            <person name="Sun H."/>
            <person name="Tunlid A."/>
            <person name="Henrissat B."/>
            <person name="Grigoriev I.V."/>
            <person name="Hibbett D.S."/>
            <person name="Martin F."/>
            <person name="Nordberg H.P."/>
            <person name="Cantor M.N."/>
            <person name="Hua S.X."/>
        </authorList>
    </citation>
    <scope>NUCLEOTIDE SEQUENCE [LARGE SCALE GENOMIC DNA]</scope>
    <source>
        <strain evidence="2 3">441</strain>
    </source>
</reference>
<dbReference type="InterPro" id="IPR029058">
    <property type="entry name" value="AB_hydrolase_fold"/>
</dbReference>
<protein>
    <recommendedName>
        <fullName evidence="1">AB hydrolase-1 domain-containing protein</fullName>
    </recommendedName>
</protein>
<gene>
    <name evidence="2" type="ORF">PISMIDRAFT_659021</name>
</gene>
<dbReference type="Pfam" id="PF12697">
    <property type="entry name" value="Abhydrolase_6"/>
    <property type="match status" value="1"/>
</dbReference>
<dbReference type="AlphaFoldDB" id="A0A0C9Y4E7"/>
<sequence>MTKKTFSIPYTPSPPWPSVNPRPLLPIQPHPASARCPDLPSPPRQDIVHKDYVLSTHIVPAAYPRLAPDVPLPEIPSYDDSTSPTERQERIATVVERLIERQECFTQGRMSVGHGQKPLWNCVNRYVRTYKRSNMNTGLTLFLAHAIGFQKEASAIWETMLRNLMDSPAAPLVDEVWSWEAIQHGDSALMNAENLSGMFDSQDNARDIANFLLYYLPEEVTSTSLPTQLSRVPQTTSDTRKEHGYHERKLVVVAHSFGGSASAMAALNFPKLFSSLILVDPVIFNYGSYDSGCKLASGTLMRRDTWRSREEALRLFRTKSFFTSWHPDVLKSYVDYGLTASPSGGVRLKTTPIQESLCYVNIFPPREHWELIEKLDEDIALRWVVPANSFIGEPETKVRVWRRPANSSNIVFPFAGHFIVQEAPVELAQDVAMFLLEKYGPPQTKAAL</sequence>
<dbReference type="EMBL" id="KN833782">
    <property type="protein sequence ID" value="KIK19530.1"/>
    <property type="molecule type" value="Genomic_DNA"/>
</dbReference>
<dbReference type="InterPro" id="IPR000073">
    <property type="entry name" value="AB_hydrolase_1"/>
</dbReference>
<feature type="domain" description="AB hydrolase-1" evidence="1">
    <location>
        <begin position="231"/>
        <end position="429"/>
    </location>
</feature>
<proteinExistence type="predicted"/>
<name>A0A0C9Y4E7_9AGAM</name>
<dbReference type="OrthoDB" id="94039at2759"/>
<dbReference type="SUPFAM" id="SSF53474">
    <property type="entry name" value="alpha/beta-Hydrolases"/>
    <property type="match status" value="1"/>
</dbReference>
<keyword evidence="3" id="KW-1185">Reference proteome</keyword>